<dbReference type="AlphaFoldDB" id="A0A5J4KID7"/>
<sequence length="54" mass="5895">MPAFDLGCQLLDAPLSGWHPFSVWSKEIQVQIASGGLSEMRSPDSAALCYLLAW</sequence>
<dbReference type="EMBL" id="BKZV01000007">
    <property type="protein sequence ID" value="GER85336.1"/>
    <property type="molecule type" value="Genomic_DNA"/>
</dbReference>
<comment type="caution">
    <text evidence="1">The sequence shown here is derived from an EMBL/GenBank/DDBJ whole genome shotgun (WGS) entry which is preliminary data.</text>
</comment>
<evidence type="ECO:0000313" key="2">
    <source>
        <dbReference type="Proteomes" id="UP000334820"/>
    </source>
</evidence>
<dbReference type="Proteomes" id="UP000334820">
    <property type="component" value="Unassembled WGS sequence"/>
</dbReference>
<keyword evidence="2" id="KW-1185">Reference proteome</keyword>
<name>A0A5J4KID7_9CHLR</name>
<proteinExistence type="predicted"/>
<accession>A0A5J4KID7</accession>
<gene>
    <name evidence="1" type="ORF">KTAU_39710</name>
</gene>
<reference evidence="1 2" key="1">
    <citation type="journal article" date="2019" name="Int. J. Syst. Evol. Microbiol.">
        <title>Thermogemmatispora aurantia sp. nov. and Thermogemmatispora argillosa sp. nov., within the class Ktedonobacteria, and emended description of the genus Thermogemmatispora.</title>
        <authorList>
            <person name="Zheng Y."/>
            <person name="Wang C.M."/>
            <person name="Sakai Y."/>
            <person name="Abe K."/>
            <person name="Yokota A."/>
            <person name="Yabe S."/>
        </authorList>
    </citation>
    <scope>NUCLEOTIDE SEQUENCE [LARGE SCALE GENOMIC DNA]</scope>
    <source>
        <strain evidence="1 2">A1-2</strain>
    </source>
</reference>
<protein>
    <submittedName>
        <fullName evidence="1">Uncharacterized protein</fullName>
    </submittedName>
</protein>
<organism evidence="1 2">
    <name type="scientific">Thermogemmatispora aurantia</name>
    <dbReference type="NCBI Taxonomy" id="2045279"/>
    <lineage>
        <taxon>Bacteria</taxon>
        <taxon>Bacillati</taxon>
        <taxon>Chloroflexota</taxon>
        <taxon>Ktedonobacteria</taxon>
        <taxon>Thermogemmatisporales</taxon>
        <taxon>Thermogemmatisporaceae</taxon>
        <taxon>Thermogemmatispora</taxon>
    </lineage>
</organism>
<evidence type="ECO:0000313" key="1">
    <source>
        <dbReference type="EMBL" id="GER85336.1"/>
    </source>
</evidence>